<accession>A0AAN4YJZ9</accession>
<dbReference type="EMBL" id="BSYA01000071">
    <property type="protein sequence ID" value="GMG30469.1"/>
    <property type="molecule type" value="Genomic_DNA"/>
</dbReference>
<comment type="caution">
    <text evidence="2">The sequence shown here is derived from an EMBL/GenBank/DDBJ whole genome shotgun (WGS) entry which is preliminary data.</text>
</comment>
<feature type="compositionally biased region" description="Basic residues" evidence="1">
    <location>
        <begin position="40"/>
        <end position="49"/>
    </location>
</feature>
<feature type="compositionally biased region" description="Basic and acidic residues" evidence="1">
    <location>
        <begin position="65"/>
        <end position="78"/>
    </location>
</feature>
<evidence type="ECO:0000313" key="3">
    <source>
        <dbReference type="Proteomes" id="UP001165205"/>
    </source>
</evidence>
<organism evidence="2 3">
    <name type="scientific">Aspergillus oryzae</name>
    <name type="common">Yellow koji mold</name>
    <dbReference type="NCBI Taxonomy" id="5062"/>
    <lineage>
        <taxon>Eukaryota</taxon>
        <taxon>Fungi</taxon>
        <taxon>Dikarya</taxon>
        <taxon>Ascomycota</taxon>
        <taxon>Pezizomycotina</taxon>
        <taxon>Eurotiomycetes</taxon>
        <taxon>Eurotiomycetidae</taxon>
        <taxon>Eurotiales</taxon>
        <taxon>Aspergillaceae</taxon>
        <taxon>Aspergillus</taxon>
        <taxon>Aspergillus subgen. Circumdati</taxon>
    </lineage>
</organism>
<dbReference type="Proteomes" id="UP001165205">
    <property type="component" value="Unassembled WGS sequence"/>
</dbReference>
<evidence type="ECO:0000313" key="2">
    <source>
        <dbReference type="EMBL" id="GMG30469.1"/>
    </source>
</evidence>
<gene>
    <name evidence="2" type="ORF">Aory04_000653500</name>
</gene>
<sequence length="108" mass="12031">MMIAGEDRRQDNRHQLAARKCLDAIPNNAEENTENDWHIRSPHSKHGARVNREANVPDSTGPSNTEHHGRLEEFRNDVAENGLPDIQTKAQERGSDLPAECGEEDGAP</sequence>
<evidence type="ECO:0000256" key="1">
    <source>
        <dbReference type="SAM" id="MobiDB-lite"/>
    </source>
</evidence>
<feature type="region of interest" description="Disordered" evidence="1">
    <location>
        <begin position="25"/>
        <end position="108"/>
    </location>
</feature>
<protein>
    <submittedName>
        <fullName evidence="2">Unnamed protein product</fullName>
    </submittedName>
</protein>
<name>A0AAN4YJZ9_ASPOZ</name>
<dbReference type="AlphaFoldDB" id="A0AAN4YJZ9"/>
<proteinExistence type="predicted"/>
<reference evidence="2" key="1">
    <citation type="submission" date="2023-04" db="EMBL/GenBank/DDBJ databases">
        <title>Aspergillus oryzae NBRC 4228.</title>
        <authorList>
            <person name="Ichikawa N."/>
            <person name="Sato H."/>
            <person name="Tonouchi N."/>
        </authorList>
    </citation>
    <scope>NUCLEOTIDE SEQUENCE</scope>
    <source>
        <strain evidence="2">NBRC 4228</strain>
    </source>
</reference>